<keyword evidence="2" id="KW-0472">Membrane</keyword>
<organism evidence="3 4">
    <name type="scientific">Alosa alosa</name>
    <name type="common">allis shad</name>
    <dbReference type="NCBI Taxonomy" id="278164"/>
    <lineage>
        <taxon>Eukaryota</taxon>
        <taxon>Metazoa</taxon>
        <taxon>Chordata</taxon>
        <taxon>Craniata</taxon>
        <taxon>Vertebrata</taxon>
        <taxon>Euteleostomi</taxon>
        <taxon>Actinopterygii</taxon>
        <taxon>Neopterygii</taxon>
        <taxon>Teleostei</taxon>
        <taxon>Clupei</taxon>
        <taxon>Clupeiformes</taxon>
        <taxon>Clupeoidei</taxon>
        <taxon>Clupeidae</taxon>
        <taxon>Alosa</taxon>
    </lineage>
</organism>
<gene>
    <name evidence="3" type="ORF">AALO_G00075220</name>
</gene>
<comment type="caution">
    <text evidence="3">The sequence shown here is derived from an EMBL/GenBank/DDBJ whole genome shotgun (WGS) entry which is preliminary data.</text>
</comment>
<evidence type="ECO:0000256" key="1">
    <source>
        <dbReference type="SAM" id="MobiDB-lite"/>
    </source>
</evidence>
<dbReference type="EMBL" id="JADWDJ010000006">
    <property type="protein sequence ID" value="KAG5279204.1"/>
    <property type="molecule type" value="Genomic_DNA"/>
</dbReference>
<name>A0AAV6GXQ8_9TELE</name>
<proteinExistence type="predicted"/>
<feature type="region of interest" description="Disordered" evidence="1">
    <location>
        <begin position="86"/>
        <end position="116"/>
    </location>
</feature>
<evidence type="ECO:0000313" key="4">
    <source>
        <dbReference type="Proteomes" id="UP000823561"/>
    </source>
</evidence>
<dbReference type="Proteomes" id="UP000823561">
    <property type="component" value="Chromosome 6"/>
</dbReference>
<feature type="transmembrane region" description="Helical" evidence="2">
    <location>
        <begin position="54"/>
        <end position="76"/>
    </location>
</feature>
<keyword evidence="2" id="KW-0812">Transmembrane</keyword>
<keyword evidence="2" id="KW-1133">Transmembrane helix</keyword>
<protein>
    <submittedName>
        <fullName evidence="3">Uncharacterized protein</fullName>
    </submittedName>
</protein>
<evidence type="ECO:0000313" key="3">
    <source>
        <dbReference type="EMBL" id="KAG5279204.1"/>
    </source>
</evidence>
<accession>A0AAV6GXQ8</accession>
<reference evidence="3" key="1">
    <citation type="submission" date="2020-10" db="EMBL/GenBank/DDBJ databases">
        <title>Chromosome-scale genome assembly of the Allis shad, Alosa alosa.</title>
        <authorList>
            <person name="Margot Z."/>
            <person name="Christophe K."/>
            <person name="Cabau C."/>
            <person name="Louis A."/>
            <person name="Berthelot C."/>
            <person name="Parey E."/>
            <person name="Roest Crollius H."/>
            <person name="Montfort J."/>
            <person name="Robinson-Rechavi M."/>
            <person name="Bucao C."/>
            <person name="Bouchez O."/>
            <person name="Gislard M."/>
            <person name="Lluch J."/>
            <person name="Milhes M."/>
            <person name="Lampietro C."/>
            <person name="Lopez Roques C."/>
            <person name="Donnadieu C."/>
            <person name="Braasch I."/>
            <person name="Desvignes T."/>
            <person name="Postlethwait J."/>
            <person name="Bobe J."/>
            <person name="Guiguen Y."/>
        </authorList>
    </citation>
    <scope>NUCLEOTIDE SEQUENCE</scope>
    <source>
        <strain evidence="3">M-15738</strain>
        <tissue evidence="3">Blood</tissue>
    </source>
</reference>
<sequence length="116" mass="12211">MTLGPDTIPHFGLVAGGVLLLFLKNSSARAGNATVISGLSRNANTTSPQDVVVIVVPIVVLGLLAIIAAVLAYLFIVVRKKRQTEGTYRPSAEEQSGAHNAAVPDALKLPKEERLI</sequence>
<evidence type="ECO:0000256" key="2">
    <source>
        <dbReference type="SAM" id="Phobius"/>
    </source>
</evidence>
<dbReference type="AlphaFoldDB" id="A0AAV6GXQ8"/>
<keyword evidence="4" id="KW-1185">Reference proteome</keyword>